<dbReference type="Proteomes" id="UP000077701">
    <property type="component" value="Unassembled WGS sequence"/>
</dbReference>
<organism evidence="2 3">
    <name type="scientific">Planomonospora sphaerica</name>
    <dbReference type="NCBI Taxonomy" id="161355"/>
    <lineage>
        <taxon>Bacteria</taxon>
        <taxon>Bacillati</taxon>
        <taxon>Actinomycetota</taxon>
        <taxon>Actinomycetes</taxon>
        <taxon>Streptosporangiales</taxon>
        <taxon>Streptosporangiaceae</taxon>
        <taxon>Planomonospora</taxon>
    </lineage>
</organism>
<evidence type="ECO:0000256" key="1">
    <source>
        <dbReference type="SAM" id="MobiDB-lite"/>
    </source>
</evidence>
<comment type="caution">
    <text evidence="2">The sequence shown here is derived from an EMBL/GenBank/DDBJ whole genome shotgun (WGS) entry which is preliminary data.</text>
</comment>
<name>A0A171C5U8_9ACTN</name>
<sequence length="75" mass="7513">MSYWGEKSSATTAWTAPQGQTVRSTQAGTGSGRITSLLTDGGAQVPAGVRDGVTATADSASVRATMWSLVLAPAG</sequence>
<proteinExistence type="predicted"/>
<protein>
    <submittedName>
        <fullName evidence="2">PKD domain containing protein</fullName>
    </submittedName>
</protein>
<accession>A0A171C5U8</accession>
<keyword evidence="3" id="KW-1185">Reference proteome</keyword>
<dbReference type="STRING" id="161355.PS9374_01804"/>
<evidence type="ECO:0000313" key="2">
    <source>
        <dbReference type="EMBL" id="GAT66160.1"/>
    </source>
</evidence>
<evidence type="ECO:0000313" key="3">
    <source>
        <dbReference type="Proteomes" id="UP000077701"/>
    </source>
</evidence>
<reference evidence="2 3" key="1">
    <citation type="journal article" date="2016" name="Genome Announc.">
        <title>Draft Genome Sequence of Planomonospora sphaerica JCM9374, a Rare Actinomycete.</title>
        <authorList>
            <person name="Dohra H."/>
            <person name="Suzuki T."/>
            <person name="Inoue Y."/>
            <person name="Kodani S."/>
        </authorList>
    </citation>
    <scope>NUCLEOTIDE SEQUENCE [LARGE SCALE GENOMIC DNA]</scope>
    <source>
        <strain evidence="2 3">JCM 9374</strain>
    </source>
</reference>
<dbReference type="EMBL" id="BDCX01000004">
    <property type="protein sequence ID" value="GAT66160.1"/>
    <property type="molecule type" value="Genomic_DNA"/>
</dbReference>
<reference evidence="3" key="2">
    <citation type="submission" date="2016-04" db="EMBL/GenBank/DDBJ databases">
        <title>Planomonospora sphaerica JCM9374 whole genome shotgun sequence.</title>
        <authorList>
            <person name="Suzuki T."/>
            <person name="Dohra H."/>
            <person name="Kodani S."/>
        </authorList>
    </citation>
    <scope>NUCLEOTIDE SEQUENCE [LARGE SCALE GENOMIC DNA]</scope>
    <source>
        <strain evidence="3">JCM 9374</strain>
    </source>
</reference>
<dbReference type="AlphaFoldDB" id="A0A171C5U8"/>
<feature type="region of interest" description="Disordered" evidence="1">
    <location>
        <begin position="1"/>
        <end position="31"/>
    </location>
</feature>
<gene>
    <name evidence="2" type="ORF">PS9374_01804</name>
</gene>
<feature type="compositionally biased region" description="Polar residues" evidence="1">
    <location>
        <begin position="8"/>
        <end position="31"/>
    </location>
</feature>